<reference evidence="9" key="1">
    <citation type="submission" date="2020-10" db="EMBL/GenBank/DDBJ databases">
        <authorList>
            <person name="Gilroy R."/>
        </authorList>
    </citation>
    <scope>NUCLEOTIDE SEQUENCE</scope>
    <source>
        <strain evidence="9">10406</strain>
    </source>
</reference>
<dbReference type="Gene3D" id="1.10.10.10">
    <property type="entry name" value="Winged helix-like DNA-binding domain superfamily/Winged helix DNA-binding domain"/>
    <property type="match status" value="1"/>
</dbReference>
<evidence type="ECO:0000256" key="5">
    <source>
        <dbReference type="PROSITE-ProRule" id="PRU00289"/>
    </source>
</evidence>
<dbReference type="InterPro" id="IPR050206">
    <property type="entry name" value="FtsK/SpoIIIE/SftA"/>
</dbReference>
<dbReference type="Gene3D" id="3.30.980.40">
    <property type="match status" value="1"/>
</dbReference>
<feature type="transmembrane region" description="Helical" evidence="7">
    <location>
        <begin position="120"/>
        <end position="136"/>
    </location>
</feature>
<evidence type="ECO:0000256" key="6">
    <source>
        <dbReference type="SAM" id="MobiDB-lite"/>
    </source>
</evidence>
<dbReference type="Pfam" id="PF01580">
    <property type="entry name" value="FtsK_SpoIIIE"/>
    <property type="match status" value="1"/>
</dbReference>
<dbReference type="GO" id="GO:0003677">
    <property type="term" value="F:DNA binding"/>
    <property type="evidence" value="ECO:0007669"/>
    <property type="project" value="UniProtKB-KW"/>
</dbReference>
<organism evidence="9 10">
    <name type="scientific">Candidatus Limadaptatus stercoripullorum</name>
    <dbReference type="NCBI Taxonomy" id="2840846"/>
    <lineage>
        <taxon>Bacteria</taxon>
        <taxon>Bacillati</taxon>
        <taxon>Bacillota</taxon>
        <taxon>Clostridia</taxon>
        <taxon>Eubacteriales</taxon>
        <taxon>Candidatus Limadaptatus</taxon>
    </lineage>
</organism>
<feature type="region of interest" description="Disordered" evidence="6">
    <location>
        <begin position="176"/>
        <end position="252"/>
    </location>
</feature>
<dbReference type="SMART" id="SM00843">
    <property type="entry name" value="Ftsk_gamma"/>
    <property type="match status" value="1"/>
</dbReference>
<feature type="compositionally biased region" description="Low complexity" evidence="6">
    <location>
        <begin position="405"/>
        <end position="422"/>
    </location>
</feature>
<dbReference type="PROSITE" id="PS50901">
    <property type="entry name" value="FTSK"/>
    <property type="match status" value="1"/>
</dbReference>
<dbReference type="PANTHER" id="PTHR22683:SF41">
    <property type="entry name" value="DNA TRANSLOCASE FTSK"/>
    <property type="match status" value="1"/>
</dbReference>
<comment type="caution">
    <text evidence="9">The sequence shown here is derived from an EMBL/GenBank/DDBJ whole genome shotgun (WGS) entry which is preliminary data.</text>
</comment>
<feature type="domain" description="FtsK" evidence="8">
    <location>
        <begin position="782"/>
        <end position="973"/>
    </location>
</feature>
<evidence type="ECO:0000259" key="8">
    <source>
        <dbReference type="PROSITE" id="PS50901"/>
    </source>
</evidence>
<dbReference type="PANTHER" id="PTHR22683">
    <property type="entry name" value="SPORULATION PROTEIN RELATED"/>
    <property type="match status" value="1"/>
</dbReference>
<protein>
    <recommendedName>
        <fullName evidence="8">FtsK domain-containing protein</fullName>
    </recommendedName>
</protein>
<dbReference type="InterPro" id="IPR036390">
    <property type="entry name" value="WH_DNA-bd_sf"/>
</dbReference>
<feature type="region of interest" description="Disordered" evidence="6">
    <location>
        <begin position="520"/>
        <end position="572"/>
    </location>
</feature>
<dbReference type="SUPFAM" id="SSF52540">
    <property type="entry name" value="P-loop containing nucleoside triphosphate hydrolases"/>
    <property type="match status" value="1"/>
</dbReference>
<feature type="compositionally biased region" description="Basic and acidic residues" evidence="6">
    <location>
        <begin position="423"/>
        <end position="439"/>
    </location>
</feature>
<evidence type="ECO:0000256" key="7">
    <source>
        <dbReference type="SAM" id="Phobius"/>
    </source>
</evidence>
<sequence length="1141" mass="123358">MNDTRHMRAGTGNRIALGVLILIVALFAFISTAGGFGGVGEMVSDVLVGFFGLADYAYSLAAVVVAVAVIFNFRVRMAPSRILKLSVLVLLGIWALHIYSSSGHLPDHNYGEYLTACYRGSNTAGGMLFGILSFPLMRALTTVGALVVVCAAFFILVIVFLIPTIKRDVTYTAYTPERRQPQGRGESRGDAFRSKRGARMDRQREPSITDFGGEGGGSLYVVEVDGDPMSSRNKRRQGKGAEGYDPLLYPNSDAQFEDDLRAGDRSSEFSSRSLARDLLFGREPSDETYSRYKTVTNPEDALRNPGAGFGPVRRQELMRRLGVDEVNSARDYARERYGGAEPASPASGDNAAPGERSTPAFTRDPDARGAAALGYTSFDALKADRNRTFGEMSRTGDPLREGEPRAAYPAPSAAGAAVPSVPSRREVPASPHAERRSARQTETPASAPATAAAPAAPARPAPAESAANLGGLHGSVTRAVTGEPKAAPPAGVELPEAKAYGSVTELPADKAAAFEAAVRNAGEKARRDPTNVSAAAVIRPERTDKPAEPPAAKPAPESPAEDKHSDGETIQQSIFARQQFQAIARARGEGAEDLIKEENAKRKRAPVRERPDKNAKTEDKPKENGARVSQVHIDQEIAKATSHKPYVAPPMSLLAPPEGEVSQQEDYEFKKQQLCDTLAFFDIQSEVTDIRVGPTFSLYTLKVEMPRGSRISSINNLDDDIAMRMEESSVRIIAPIPGKNAVGIEVPNKYRRIVRLSEIVGSPEFNSAPSPSTFALGVDLYGKKFACDVASLPHMLIAGATGAGKSCCINSLIISLLYKASPDDVRMILIDPKRVELSVYAGIPHLMLDEIVCDVDKAIRALNWAIQEMERRIAYLSSIKYSNIEDYNRDCEKLGYPKMPRIVIIVDELADLMAQGKKAVEDAINRLARLARAMGIHLILATQRPSVDVVSGTIKNNLPTRVAFRVTSGPDSRTVLDAGGAEKLLGNGDLLYMHPKNSDFVRMQGAFITPQEIKSVVEFVIANNESVYDSSVKDAIFKDPAETAEHKIEKGSAHKAPGVPPEVFAAARIGLDGTPLTISSLQRKLNLGFPKAARVVDIMKDLGIVEYNTDDKKYHVVISEEELDALENGDKTDPEDGGEES</sequence>
<feature type="compositionally biased region" description="Basic and acidic residues" evidence="6">
    <location>
        <begin position="594"/>
        <end position="625"/>
    </location>
</feature>
<keyword evidence="4" id="KW-0238">DNA-binding</keyword>
<reference evidence="9" key="2">
    <citation type="journal article" date="2021" name="PeerJ">
        <title>Extensive microbial diversity within the chicken gut microbiome revealed by metagenomics and culture.</title>
        <authorList>
            <person name="Gilroy R."/>
            <person name="Ravi A."/>
            <person name="Getino M."/>
            <person name="Pursley I."/>
            <person name="Horton D.L."/>
            <person name="Alikhan N.F."/>
            <person name="Baker D."/>
            <person name="Gharbi K."/>
            <person name="Hall N."/>
            <person name="Watson M."/>
            <person name="Adriaenssens E.M."/>
            <person name="Foster-Nyarko E."/>
            <person name="Jarju S."/>
            <person name="Secka A."/>
            <person name="Antonio M."/>
            <person name="Oren A."/>
            <person name="Chaudhuri R.R."/>
            <person name="La Ragione R."/>
            <person name="Hildebrand F."/>
            <person name="Pallen M.J."/>
        </authorList>
    </citation>
    <scope>NUCLEOTIDE SEQUENCE</scope>
    <source>
        <strain evidence="9">10406</strain>
    </source>
</reference>
<dbReference type="GO" id="GO:0016020">
    <property type="term" value="C:membrane"/>
    <property type="evidence" value="ECO:0007669"/>
    <property type="project" value="UniProtKB-SubCell"/>
</dbReference>
<dbReference type="CDD" id="cd01127">
    <property type="entry name" value="TrwB_TraG_TraD_VirD4"/>
    <property type="match status" value="1"/>
</dbReference>
<feature type="region of interest" description="Disordered" evidence="6">
    <location>
        <begin position="386"/>
        <end position="495"/>
    </location>
</feature>
<feature type="region of interest" description="Disordered" evidence="6">
    <location>
        <begin position="1121"/>
        <end position="1141"/>
    </location>
</feature>
<feature type="compositionally biased region" description="Low complexity" evidence="6">
    <location>
        <begin position="442"/>
        <end position="467"/>
    </location>
</feature>
<dbReference type="InterPro" id="IPR041027">
    <property type="entry name" value="FtsK_alpha"/>
</dbReference>
<feature type="compositionally biased region" description="Pro residues" evidence="6">
    <location>
        <begin position="548"/>
        <end position="557"/>
    </location>
</feature>
<keyword evidence="7" id="KW-0812">Transmembrane</keyword>
<feature type="binding site" evidence="5">
    <location>
        <begin position="799"/>
        <end position="806"/>
    </location>
    <ligand>
        <name>ATP</name>
        <dbReference type="ChEBI" id="CHEBI:30616"/>
    </ligand>
</feature>
<dbReference type="Proteomes" id="UP000886857">
    <property type="component" value="Unassembled WGS sequence"/>
</dbReference>
<evidence type="ECO:0000256" key="2">
    <source>
        <dbReference type="ARBA" id="ARBA00022741"/>
    </source>
</evidence>
<dbReference type="InterPro" id="IPR018541">
    <property type="entry name" value="Ftsk_gamma"/>
</dbReference>
<dbReference type="InterPro" id="IPR002543">
    <property type="entry name" value="FtsK_dom"/>
</dbReference>
<evidence type="ECO:0000313" key="10">
    <source>
        <dbReference type="Proteomes" id="UP000886857"/>
    </source>
</evidence>
<feature type="transmembrane region" description="Helical" evidence="7">
    <location>
        <begin position="56"/>
        <end position="75"/>
    </location>
</feature>
<name>A0A9D1N8G3_9FIRM</name>
<evidence type="ECO:0000256" key="4">
    <source>
        <dbReference type="ARBA" id="ARBA00023125"/>
    </source>
</evidence>
<keyword evidence="7" id="KW-0472">Membrane</keyword>
<dbReference type="InterPro" id="IPR036388">
    <property type="entry name" value="WH-like_DNA-bd_sf"/>
</dbReference>
<evidence type="ECO:0000256" key="1">
    <source>
        <dbReference type="ARBA" id="ARBA00006474"/>
    </source>
</evidence>
<dbReference type="GO" id="GO:0005524">
    <property type="term" value="F:ATP binding"/>
    <property type="evidence" value="ECO:0007669"/>
    <property type="project" value="UniProtKB-UniRule"/>
</dbReference>
<keyword evidence="2 5" id="KW-0547">Nucleotide-binding</keyword>
<feature type="transmembrane region" description="Helical" evidence="7">
    <location>
        <begin position="15"/>
        <end position="36"/>
    </location>
</feature>
<keyword evidence="7" id="KW-1133">Transmembrane helix</keyword>
<feature type="transmembrane region" description="Helical" evidence="7">
    <location>
        <begin position="82"/>
        <end position="100"/>
    </location>
</feature>
<dbReference type="Pfam" id="PF17854">
    <property type="entry name" value="FtsK_alpha"/>
    <property type="match status" value="1"/>
</dbReference>
<feature type="transmembrane region" description="Helical" evidence="7">
    <location>
        <begin position="143"/>
        <end position="162"/>
    </location>
</feature>
<evidence type="ECO:0000256" key="3">
    <source>
        <dbReference type="ARBA" id="ARBA00022840"/>
    </source>
</evidence>
<dbReference type="AlphaFoldDB" id="A0A9D1N8G3"/>
<comment type="similarity">
    <text evidence="1">Belongs to the FtsK/SpoIIIE/SftA family.</text>
</comment>
<dbReference type="Gene3D" id="3.40.50.300">
    <property type="entry name" value="P-loop containing nucleotide triphosphate hydrolases"/>
    <property type="match status" value="1"/>
</dbReference>
<dbReference type="EMBL" id="DVOE01000013">
    <property type="protein sequence ID" value="HIU98441.1"/>
    <property type="molecule type" value="Genomic_DNA"/>
</dbReference>
<dbReference type="SUPFAM" id="SSF46785">
    <property type="entry name" value="Winged helix' DNA-binding domain"/>
    <property type="match status" value="1"/>
</dbReference>
<proteinExistence type="inferred from homology"/>
<keyword evidence="3 5" id="KW-0067">ATP-binding</keyword>
<feature type="region of interest" description="Disordered" evidence="6">
    <location>
        <begin position="594"/>
        <end position="665"/>
    </location>
</feature>
<dbReference type="InterPro" id="IPR027417">
    <property type="entry name" value="P-loop_NTPase"/>
</dbReference>
<evidence type="ECO:0000313" key="9">
    <source>
        <dbReference type="EMBL" id="HIU98441.1"/>
    </source>
</evidence>
<feature type="region of interest" description="Disordered" evidence="6">
    <location>
        <begin position="335"/>
        <end position="366"/>
    </location>
</feature>
<accession>A0A9D1N8G3</accession>
<feature type="compositionally biased region" description="Basic and acidic residues" evidence="6">
    <location>
        <begin position="176"/>
        <end position="207"/>
    </location>
</feature>
<gene>
    <name evidence="9" type="ORF">IAC73_01180</name>
</gene>